<evidence type="ECO:0000256" key="5">
    <source>
        <dbReference type="ARBA" id="ARBA00022833"/>
    </source>
</evidence>
<dbReference type="InterPro" id="IPR051834">
    <property type="entry name" value="RING_finger_E3_ligase"/>
</dbReference>
<proteinExistence type="predicted"/>
<evidence type="ECO:0000313" key="17">
    <source>
        <dbReference type="RefSeq" id="XP_030746718.1"/>
    </source>
</evidence>
<feature type="chain" id="PRO_5044642819" evidence="13">
    <location>
        <begin position="20"/>
        <end position="400"/>
    </location>
</feature>
<feature type="domain" description="RING-type" evidence="14">
    <location>
        <begin position="231"/>
        <end position="273"/>
    </location>
</feature>
<keyword evidence="5" id="KW-0862">Zinc</keyword>
<dbReference type="GO" id="GO:0012505">
    <property type="term" value="C:endomembrane system"/>
    <property type="evidence" value="ECO:0007669"/>
    <property type="project" value="UniProtKB-SubCell"/>
</dbReference>
<comment type="subcellular location">
    <subcellularLocation>
        <location evidence="9">Endomembrane system</location>
        <topology evidence="9">Single-pass type I membrane protein</topology>
    </subcellularLocation>
</comment>
<dbReference type="InterPro" id="IPR044744">
    <property type="entry name" value="ZNRF4/RNF13/RNF167_PA"/>
</dbReference>
<evidence type="ECO:0000256" key="10">
    <source>
        <dbReference type="PROSITE-ProRule" id="PRU00175"/>
    </source>
</evidence>
<dbReference type="GeneID" id="115875409"/>
<evidence type="ECO:0000256" key="11">
    <source>
        <dbReference type="SAM" id="MobiDB-lite"/>
    </source>
</evidence>
<dbReference type="Pfam" id="PF02225">
    <property type="entry name" value="PA"/>
    <property type="match status" value="1"/>
</dbReference>
<dbReference type="AlphaFoldDB" id="A0A6J2X695"/>
<keyword evidence="8" id="KW-0325">Glycoprotein</keyword>
<keyword evidence="6 12" id="KW-1133">Transmembrane helix</keyword>
<evidence type="ECO:0000256" key="9">
    <source>
        <dbReference type="ARBA" id="ARBA00046288"/>
    </source>
</evidence>
<evidence type="ECO:0000256" key="1">
    <source>
        <dbReference type="ARBA" id="ARBA00022692"/>
    </source>
</evidence>
<dbReference type="SMART" id="SM00184">
    <property type="entry name" value="RING"/>
    <property type="match status" value="1"/>
</dbReference>
<dbReference type="PANTHER" id="PTHR45931:SF20">
    <property type="entry name" value="RING-TYPE E3 UBIQUITIN TRANSFERASE"/>
    <property type="match status" value="1"/>
</dbReference>
<evidence type="ECO:0000256" key="8">
    <source>
        <dbReference type="ARBA" id="ARBA00023180"/>
    </source>
</evidence>
<dbReference type="GO" id="GO:0008270">
    <property type="term" value="F:zinc ion binding"/>
    <property type="evidence" value="ECO:0007669"/>
    <property type="project" value="UniProtKB-KW"/>
</dbReference>
<dbReference type="GO" id="GO:0005634">
    <property type="term" value="C:nucleus"/>
    <property type="evidence" value="ECO:0007669"/>
    <property type="project" value="TreeGrafter"/>
</dbReference>
<dbReference type="Gene3D" id="3.30.40.10">
    <property type="entry name" value="Zinc/RING finger domain, C3HC4 (zinc finger)"/>
    <property type="match status" value="1"/>
</dbReference>
<reference evidence="16 17" key="1">
    <citation type="submission" date="2025-04" db="UniProtKB">
        <authorList>
            <consortium name="RefSeq"/>
        </authorList>
    </citation>
    <scope>IDENTIFICATION</scope>
    <source>
        <tissue evidence="16 17">Gonads</tissue>
    </source>
</reference>
<keyword evidence="3 13" id="KW-0732">Signal</keyword>
<dbReference type="GO" id="GO:0061630">
    <property type="term" value="F:ubiquitin protein ligase activity"/>
    <property type="evidence" value="ECO:0007669"/>
    <property type="project" value="TreeGrafter"/>
</dbReference>
<evidence type="ECO:0000256" key="6">
    <source>
        <dbReference type="ARBA" id="ARBA00022989"/>
    </source>
</evidence>
<dbReference type="RefSeq" id="XP_030746717.1">
    <property type="nucleotide sequence ID" value="XM_030890857.1"/>
</dbReference>
<evidence type="ECO:0000256" key="12">
    <source>
        <dbReference type="SAM" id="Phobius"/>
    </source>
</evidence>
<feature type="compositionally biased region" description="Acidic residues" evidence="11">
    <location>
        <begin position="284"/>
        <end position="294"/>
    </location>
</feature>
<dbReference type="Proteomes" id="UP000504635">
    <property type="component" value="Unplaced"/>
</dbReference>
<evidence type="ECO:0000256" key="2">
    <source>
        <dbReference type="ARBA" id="ARBA00022723"/>
    </source>
</evidence>
<dbReference type="RefSeq" id="XP_030746718.1">
    <property type="nucleotide sequence ID" value="XM_030890858.1"/>
</dbReference>
<dbReference type="FunFam" id="3.30.40.10:FF:000429">
    <property type="entry name" value="E3 ubiquitin-protein ligase RNF13"/>
    <property type="match status" value="1"/>
</dbReference>
<feature type="region of interest" description="Disordered" evidence="11">
    <location>
        <begin position="282"/>
        <end position="370"/>
    </location>
</feature>
<dbReference type="GO" id="GO:0006511">
    <property type="term" value="P:ubiquitin-dependent protein catabolic process"/>
    <property type="evidence" value="ECO:0007669"/>
    <property type="project" value="TreeGrafter"/>
</dbReference>
<dbReference type="KEGG" id="soy:115886307"/>
<dbReference type="PROSITE" id="PS50089">
    <property type="entry name" value="ZF_RING_2"/>
    <property type="match status" value="1"/>
</dbReference>
<keyword evidence="15" id="KW-1185">Reference proteome</keyword>
<keyword evidence="1 12" id="KW-0812">Transmembrane</keyword>
<dbReference type="KEGG" id="soy:115875409"/>
<accession>A0A6J2X695</accession>
<dbReference type="CDD" id="cd02123">
    <property type="entry name" value="PA_C_RZF_like"/>
    <property type="match status" value="1"/>
</dbReference>
<keyword evidence="7 12" id="KW-0472">Membrane</keyword>
<dbReference type="FunFam" id="3.50.30.30:FF:000026">
    <property type="entry name" value="E3 ubiquitin-protein ligase RNF13"/>
    <property type="match status" value="1"/>
</dbReference>
<keyword evidence="4 10" id="KW-0863">Zinc-finger</keyword>
<gene>
    <name evidence="16 17" type="primary">LOC115875409</name>
    <name evidence="18" type="synonym">LOC115886307</name>
</gene>
<dbReference type="Pfam" id="PF13639">
    <property type="entry name" value="zf-RING_2"/>
    <property type="match status" value="1"/>
</dbReference>
<dbReference type="OrthoDB" id="8062037at2759"/>
<dbReference type="RefSeq" id="XP_030761260.1">
    <property type="nucleotide sequence ID" value="XM_030905400.1"/>
</dbReference>
<keyword evidence="2" id="KW-0479">Metal-binding</keyword>
<dbReference type="Gene3D" id="3.50.30.30">
    <property type="match status" value="1"/>
</dbReference>
<evidence type="ECO:0000313" key="18">
    <source>
        <dbReference type="RefSeq" id="XP_030761260.1"/>
    </source>
</evidence>
<evidence type="ECO:0000256" key="13">
    <source>
        <dbReference type="SAM" id="SignalP"/>
    </source>
</evidence>
<evidence type="ECO:0000313" key="16">
    <source>
        <dbReference type="RefSeq" id="XP_030746717.1"/>
    </source>
</evidence>
<name>A0A6J2X695_SITOR</name>
<evidence type="ECO:0000259" key="14">
    <source>
        <dbReference type="PROSITE" id="PS50089"/>
    </source>
</evidence>
<dbReference type="InterPro" id="IPR013083">
    <property type="entry name" value="Znf_RING/FYVE/PHD"/>
</dbReference>
<dbReference type="InterPro" id="IPR003137">
    <property type="entry name" value="PA_domain"/>
</dbReference>
<feature type="signal peptide" evidence="13">
    <location>
        <begin position="1"/>
        <end position="19"/>
    </location>
</feature>
<dbReference type="InterPro" id="IPR001841">
    <property type="entry name" value="Znf_RING"/>
</dbReference>
<dbReference type="SUPFAM" id="SSF57850">
    <property type="entry name" value="RING/U-box"/>
    <property type="match status" value="1"/>
</dbReference>
<dbReference type="GO" id="GO:0005737">
    <property type="term" value="C:cytoplasm"/>
    <property type="evidence" value="ECO:0007669"/>
    <property type="project" value="UniProtKB-ARBA"/>
</dbReference>
<organism evidence="15 17">
    <name type="scientific">Sitophilus oryzae</name>
    <name type="common">Rice weevil</name>
    <name type="synonym">Curculio oryzae</name>
    <dbReference type="NCBI Taxonomy" id="7048"/>
    <lineage>
        <taxon>Eukaryota</taxon>
        <taxon>Metazoa</taxon>
        <taxon>Ecdysozoa</taxon>
        <taxon>Arthropoda</taxon>
        <taxon>Hexapoda</taxon>
        <taxon>Insecta</taxon>
        <taxon>Pterygota</taxon>
        <taxon>Neoptera</taxon>
        <taxon>Endopterygota</taxon>
        <taxon>Coleoptera</taxon>
        <taxon>Polyphaga</taxon>
        <taxon>Cucujiformia</taxon>
        <taxon>Curculionidae</taxon>
        <taxon>Dryophthorinae</taxon>
        <taxon>Sitophilus</taxon>
    </lineage>
</organism>
<evidence type="ECO:0000256" key="4">
    <source>
        <dbReference type="ARBA" id="ARBA00022771"/>
    </source>
</evidence>
<protein>
    <submittedName>
        <fullName evidence="16 17">E3 ubiquitin-protein ligase RNF13-like</fullName>
    </submittedName>
</protein>
<dbReference type="PANTHER" id="PTHR45931">
    <property type="entry name" value="SI:CH211-59O9.10"/>
    <property type="match status" value="1"/>
</dbReference>
<feature type="transmembrane region" description="Helical" evidence="12">
    <location>
        <begin position="174"/>
        <end position="198"/>
    </location>
</feature>
<evidence type="ECO:0000256" key="3">
    <source>
        <dbReference type="ARBA" id="ARBA00022729"/>
    </source>
</evidence>
<sequence>MHLQIIFLVCISILQLSDAEIYAIKFNSDFYFEEFADEPAKFGPSLDGAVRGLLTNADPPSACNSSLQPPKPYNSTVNELKNWILLVPRYTDDENCTFEVKVRMAQLRGYNAVIVYNVGSDDLVPMSSTNSTGINIPSVFVGQTSGIMLKEMYTNKDYFVVITAQSPFDIKTHLLIPFAIVVGICFIVMIIFMVVKYIKDRRRQRRHRLPTSQLNKLPTCKYQKGDRYETCAICLEDYIEGEKLRVLPCNHVYHIKCIDPWLTKNKRVCPICKRKVFAQNEPQVDSDSDSDTDDTTPLIRAGNRGTQGGTFEVQNENPIQRAARSVSQQSGAGNFVTASDHHSINGDRVSTLSRDTSDTVDTESSSNTNQFAENQIFKDLEVHVHQADAQSQTSNSDINV</sequence>
<evidence type="ECO:0000313" key="15">
    <source>
        <dbReference type="Proteomes" id="UP000504635"/>
    </source>
</evidence>
<evidence type="ECO:0000256" key="7">
    <source>
        <dbReference type="ARBA" id="ARBA00023136"/>
    </source>
</evidence>